<feature type="compositionally biased region" description="Low complexity" evidence="1">
    <location>
        <begin position="97"/>
        <end position="106"/>
    </location>
</feature>
<evidence type="ECO:0000256" key="1">
    <source>
        <dbReference type="SAM" id="MobiDB-lite"/>
    </source>
</evidence>
<feature type="compositionally biased region" description="Pro residues" evidence="1">
    <location>
        <begin position="198"/>
        <end position="221"/>
    </location>
</feature>
<dbReference type="RefSeq" id="WP_105336235.1">
    <property type="nucleotide sequence ID" value="NZ_PUHZ01000015.1"/>
</dbReference>
<feature type="compositionally biased region" description="Pro residues" evidence="1">
    <location>
        <begin position="63"/>
        <end position="76"/>
    </location>
</feature>
<feature type="region of interest" description="Disordered" evidence="1">
    <location>
        <begin position="36"/>
        <end position="114"/>
    </location>
</feature>
<proteinExistence type="predicted"/>
<organism evidence="2 3">
    <name type="scientific">Blastopirellula marina</name>
    <dbReference type="NCBI Taxonomy" id="124"/>
    <lineage>
        <taxon>Bacteria</taxon>
        <taxon>Pseudomonadati</taxon>
        <taxon>Planctomycetota</taxon>
        <taxon>Planctomycetia</taxon>
        <taxon>Pirellulales</taxon>
        <taxon>Pirellulaceae</taxon>
        <taxon>Blastopirellula</taxon>
    </lineage>
</organism>
<comment type="caution">
    <text evidence="2">The sequence shown here is derived from an EMBL/GenBank/DDBJ whole genome shotgun (WGS) entry which is preliminary data.</text>
</comment>
<dbReference type="Proteomes" id="UP000237819">
    <property type="component" value="Unassembled WGS sequence"/>
</dbReference>
<dbReference type="EMBL" id="PUHZ01000015">
    <property type="protein sequence ID" value="PQO45255.1"/>
    <property type="molecule type" value="Genomic_DNA"/>
</dbReference>
<dbReference type="PROSITE" id="PS51257">
    <property type="entry name" value="PROKAR_LIPOPROTEIN"/>
    <property type="match status" value="1"/>
</dbReference>
<name>A0A2S8GLE3_9BACT</name>
<evidence type="ECO:0000313" key="3">
    <source>
        <dbReference type="Proteomes" id="UP000237819"/>
    </source>
</evidence>
<protein>
    <submittedName>
        <fullName evidence="2">Uncharacterized protein</fullName>
    </submittedName>
</protein>
<dbReference type="OrthoDB" id="290846at2"/>
<sequence length="268" mass="28732">MDRQCQIVLGLTLTSLLIMGCVSVRHDEAALPPVRQDAPTLAVSDPAPTAPRKIPKPVAASPKPTPPEALPTPIAPAKPNAASQPKPIQPEQPTPAKPMAAKPTAKSDLSCGEMPDDCSEQPAFVWDLHHRLGGLLHWQRRAPAVPTVIPPRPKFHPVPTHPVFAQQAVFTAEAPRQLPSTMGKPLPPPVLDSTPMSDPIPMPKPMPSPTTTPTPVPPPVDVEPEASDRTAEVPRTINNEFRIASPIPLSQPAKPIDDSWHTHSSTPR</sequence>
<evidence type="ECO:0000313" key="2">
    <source>
        <dbReference type="EMBL" id="PQO45255.1"/>
    </source>
</evidence>
<dbReference type="PRINTS" id="PR01217">
    <property type="entry name" value="PRICHEXTENSN"/>
</dbReference>
<dbReference type="AlphaFoldDB" id="A0A2S8GLE3"/>
<reference evidence="2 3" key="1">
    <citation type="submission" date="2018-02" db="EMBL/GenBank/DDBJ databases">
        <title>Comparative genomes isolates from brazilian mangrove.</title>
        <authorList>
            <person name="Araujo J.E."/>
            <person name="Taketani R.G."/>
            <person name="Silva M.C.P."/>
            <person name="Loureco M.V."/>
            <person name="Andreote F.D."/>
        </authorList>
    </citation>
    <scope>NUCLEOTIDE SEQUENCE [LARGE SCALE GENOMIC DNA]</scope>
    <source>
        <strain evidence="2 3">Nap-Phe MGV</strain>
    </source>
</reference>
<feature type="region of interest" description="Disordered" evidence="1">
    <location>
        <begin position="178"/>
        <end position="268"/>
    </location>
</feature>
<gene>
    <name evidence="2" type="ORF">C5Y93_14935</name>
</gene>
<feature type="compositionally biased region" description="Pro residues" evidence="1">
    <location>
        <begin position="87"/>
        <end position="96"/>
    </location>
</feature>
<accession>A0A2S8GLE3</accession>